<comment type="caution">
    <text evidence="1">The sequence shown here is derived from an EMBL/GenBank/DDBJ whole genome shotgun (WGS) entry which is preliminary data.</text>
</comment>
<gene>
    <name evidence="1" type="ORF">AVEN_182878_1</name>
</gene>
<keyword evidence="2" id="KW-1185">Reference proteome</keyword>
<dbReference type="AlphaFoldDB" id="A0A4Y2C0R4"/>
<dbReference type="Proteomes" id="UP000499080">
    <property type="component" value="Unassembled WGS sequence"/>
</dbReference>
<evidence type="ECO:0000313" key="2">
    <source>
        <dbReference type="Proteomes" id="UP000499080"/>
    </source>
</evidence>
<accession>A0A4Y2C0R4</accession>
<sequence length="72" mass="8135">MKSSRMVQRQDCVASIMSSRALTAPREFLGDPGVHNKWFSTPLAKCPLRLWDDTVVDGVESRLFGSQLRIEL</sequence>
<name>A0A4Y2C0R4_ARAVE</name>
<dbReference type="EMBL" id="BGPR01085081">
    <property type="protein sequence ID" value="GBL97992.1"/>
    <property type="molecule type" value="Genomic_DNA"/>
</dbReference>
<evidence type="ECO:0000313" key="1">
    <source>
        <dbReference type="EMBL" id="GBL97992.1"/>
    </source>
</evidence>
<proteinExistence type="predicted"/>
<reference evidence="1 2" key="1">
    <citation type="journal article" date="2019" name="Sci. Rep.">
        <title>Orb-weaving spider Araneus ventricosus genome elucidates the spidroin gene catalogue.</title>
        <authorList>
            <person name="Kono N."/>
            <person name="Nakamura H."/>
            <person name="Ohtoshi R."/>
            <person name="Moran D.A.P."/>
            <person name="Shinohara A."/>
            <person name="Yoshida Y."/>
            <person name="Fujiwara M."/>
            <person name="Mori M."/>
            <person name="Tomita M."/>
            <person name="Arakawa K."/>
        </authorList>
    </citation>
    <scope>NUCLEOTIDE SEQUENCE [LARGE SCALE GENOMIC DNA]</scope>
</reference>
<protein>
    <submittedName>
        <fullName evidence="1">Uncharacterized protein</fullName>
    </submittedName>
</protein>
<organism evidence="1 2">
    <name type="scientific">Araneus ventricosus</name>
    <name type="common">Orbweaver spider</name>
    <name type="synonym">Epeira ventricosa</name>
    <dbReference type="NCBI Taxonomy" id="182803"/>
    <lineage>
        <taxon>Eukaryota</taxon>
        <taxon>Metazoa</taxon>
        <taxon>Ecdysozoa</taxon>
        <taxon>Arthropoda</taxon>
        <taxon>Chelicerata</taxon>
        <taxon>Arachnida</taxon>
        <taxon>Araneae</taxon>
        <taxon>Araneomorphae</taxon>
        <taxon>Entelegynae</taxon>
        <taxon>Araneoidea</taxon>
        <taxon>Araneidae</taxon>
        <taxon>Araneus</taxon>
    </lineage>
</organism>